<dbReference type="AlphaFoldDB" id="A0A4Y7LA92"/>
<dbReference type="Gramene" id="RZC81201">
    <property type="protein sequence ID" value="RZC81201"/>
    <property type="gene ID" value="C5167_043773"/>
</dbReference>
<evidence type="ECO:0000313" key="1">
    <source>
        <dbReference type="EMBL" id="RZC81201.1"/>
    </source>
</evidence>
<proteinExistence type="predicted"/>
<accession>A0A4Y7LA92</accession>
<sequence length="306" mass="34895">MVWGGTEKTTKLSTVETMDVIRMDEYEVHIAGAEKNPLQSLENHALLDDPSKPEWLLTCIYGSSYYHHKEKQWTYIKDLSTSISQPWVISGDLNLVFSSEEIQHINGILSTSANTSHTSSSVTSSSRDAPFFNLIYKAGLEDLGYSGRSFAWSSNVHGTGVRRSILDRAIVNNDWFINFPDSKLLHLPQMSSDHFPIFLDTSSMNNDKKRNWKYFQCYEKDDTLKGEIVAAWNHEINGSHAYRLSKRLVITRKYVSKLNKEKFGDIQSNINMLHQDLECIPTDITDSDNLGLMKPPDILEIKKALK</sequence>
<protein>
    <recommendedName>
        <fullName evidence="3">Endonuclease/exonuclease/phosphatase domain-containing protein</fullName>
    </recommendedName>
</protein>
<dbReference type="PANTHER" id="PTHR33710">
    <property type="entry name" value="BNAC02G09200D PROTEIN"/>
    <property type="match status" value="1"/>
</dbReference>
<dbReference type="SUPFAM" id="SSF56219">
    <property type="entry name" value="DNase I-like"/>
    <property type="match status" value="1"/>
</dbReference>
<name>A0A4Y7LA92_PAPSO</name>
<evidence type="ECO:0000313" key="2">
    <source>
        <dbReference type="Proteomes" id="UP000316621"/>
    </source>
</evidence>
<dbReference type="EMBL" id="CM010724">
    <property type="protein sequence ID" value="RZC81201.1"/>
    <property type="molecule type" value="Genomic_DNA"/>
</dbReference>
<organism evidence="1 2">
    <name type="scientific">Papaver somniferum</name>
    <name type="common">Opium poppy</name>
    <dbReference type="NCBI Taxonomy" id="3469"/>
    <lineage>
        <taxon>Eukaryota</taxon>
        <taxon>Viridiplantae</taxon>
        <taxon>Streptophyta</taxon>
        <taxon>Embryophyta</taxon>
        <taxon>Tracheophyta</taxon>
        <taxon>Spermatophyta</taxon>
        <taxon>Magnoliopsida</taxon>
        <taxon>Ranunculales</taxon>
        <taxon>Papaveraceae</taxon>
        <taxon>Papaveroideae</taxon>
        <taxon>Papaver</taxon>
    </lineage>
</organism>
<gene>
    <name evidence="1" type="ORF">C5167_043773</name>
</gene>
<dbReference type="Gene3D" id="3.60.10.10">
    <property type="entry name" value="Endonuclease/exonuclease/phosphatase"/>
    <property type="match status" value="1"/>
</dbReference>
<reference evidence="1 2" key="1">
    <citation type="journal article" date="2018" name="Science">
        <title>The opium poppy genome and morphinan production.</title>
        <authorList>
            <person name="Guo L."/>
            <person name="Winzer T."/>
            <person name="Yang X."/>
            <person name="Li Y."/>
            <person name="Ning Z."/>
            <person name="He Z."/>
            <person name="Teodor R."/>
            <person name="Lu Y."/>
            <person name="Bowser T.A."/>
            <person name="Graham I.A."/>
            <person name="Ye K."/>
        </authorList>
    </citation>
    <scope>NUCLEOTIDE SEQUENCE [LARGE SCALE GENOMIC DNA]</scope>
    <source>
        <strain evidence="2">cv. HN1</strain>
        <tissue evidence="1">Leaves</tissue>
    </source>
</reference>
<evidence type="ECO:0008006" key="3">
    <source>
        <dbReference type="Google" id="ProtNLM"/>
    </source>
</evidence>
<dbReference type="InterPro" id="IPR036691">
    <property type="entry name" value="Endo/exonu/phosph_ase_sf"/>
</dbReference>
<dbReference type="STRING" id="3469.A0A4Y7LA92"/>
<keyword evidence="2" id="KW-1185">Reference proteome</keyword>
<dbReference type="OMA" id="IILEAWT"/>
<dbReference type="PANTHER" id="PTHR33710:SF71">
    <property type="entry name" value="ENDONUCLEASE_EXONUCLEASE_PHOSPHATASE DOMAIN-CONTAINING PROTEIN"/>
    <property type="match status" value="1"/>
</dbReference>
<dbReference type="Proteomes" id="UP000316621">
    <property type="component" value="Chromosome 10"/>
</dbReference>